<keyword evidence="2" id="KW-1185">Reference proteome</keyword>
<gene>
    <name evidence="1" type="ORF">EPK99_25100</name>
</gene>
<organism evidence="1 2">
    <name type="scientific">Neorhizobium lilium</name>
    <dbReference type="NCBI Taxonomy" id="2503024"/>
    <lineage>
        <taxon>Bacteria</taxon>
        <taxon>Pseudomonadati</taxon>
        <taxon>Pseudomonadota</taxon>
        <taxon>Alphaproteobacteria</taxon>
        <taxon>Hyphomicrobiales</taxon>
        <taxon>Rhizobiaceae</taxon>
        <taxon>Rhizobium/Agrobacterium group</taxon>
        <taxon>Neorhizobium</taxon>
    </lineage>
</organism>
<proteinExistence type="predicted"/>
<accession>A0A3S3TTJ4</accession>
<dbReference type="Proteomes" id="UP000287687">
    <property type="component" value="Unassembled WGS sequence"/>
</dbReference>
<protein>
    <submittedName>
        <fullName evidence="1">Uncharacterized protein</fullName>
    </submittedName>
</protein>
<comment type="caution">
    <text evidence="1">The sequence shown here is derived from an EMBL/GenBank/DDBJ whole genome shotgun (WGS) entry which is preliminary data.</text>
</comment>
<name>A0A3S3TTJ4_9HYPH</name>
<reference evidence="1 2" key="1">
    <citation type="submission" date="2019-01" db="EMBL/GenBank/DDBJ databases">
        <title>The draft genome of Rhizobium sp. 24NR.</title>
        <authorList>
            <person name="Liu L."/>
            <person name="Liang L."/>
            <person name="Shi S."/>
            <person name="Xu L."/>
            <person name="Wang X."/>
            <person name="Li L."/>
            <person name="Zhang X."/>
        </authorList>
    </citation>
    <scope>NUCLEOTIDE SEQUENCE [LARGE SCALE GENOMIC DNA]</scope>
    <source>
        <strain evidence="1 2">24NR</strain>
    </source>
</reference>
<evidence type="ECO:0000313" key="2">
    <source>
        <dbReference type="Proteomes" id="UP000287687"/>
    </source>
</evidence>
<sequence length="69" mass="8199">MHRQTYSMSRKSVYRFCVNDMRKNKSLSVESYSERSRHALSVRRSGRPHIQAKPWLCGKHTNCRTACRK</sequence>
<dbReference type="EMBL" id="SBIP01000009">
    <property type="protein sequence ID" value="RWX74347.1"/>
    <property type="molecule type" value="Genomic_DNA"/>
</dbReference>
<evidence type="ECO:0000313" key="1">
    <source>
        <dbReference type="EMBL" id="RWX74347.1"/>
    </source>
</evidence>
<dbReference type="AlphaFoldDB" id="A0A3S3TTJ4"/>